<name>A0A2W5VNB3_9BACT</name>
<dbReference type="InterPro" id="IPR008984">
    <property type="entry name" value="SMAD_FHA_dom_sf"/>
</dbReference>
<dbReference type="Proteomes" id="UP000249061">
    <property type="component" value="Unassembled WGS sequence"/>
</dbReference>
<dbReference type="CDD" id="cd00060">
    <property type="entry name" value="FHA"/>
    <property type="match status" value="1"/>
</dbReference>
<dbReference type="Gene3D" id="2.60.200.20">
    <property type="match status" value="1"/>
</dbReference>
<evidence type="ECO:0000313" key="2">
    <source>
        <dbReference type="EMBL" id="PZR17264.1"/>
    </source>
</evidence>
<proteinExistence type="predicted"/>
<dbReference type="InterPro" id="IPR050923">
    <property type="entry name" value="Cell_Proc_Reg/RNA_Proc"/>
</dbReference>
<dbReference type="PANTHER" id="PTHR23308">
    <property type="entry name" value="NUCLEAR INHIBITOR OF PROTEIN PHOSPHATASE-1"/>
    <property type="match status" value="1"/>
</dbReference>
<dbReference type="InterPro" id="IPR000253">
    <property type="entry name" value="FHA_dom"/>
</dbReference>
<evidence type="ECO:0000259" key="1">
    <source>
        <dbReference type="PROSITE" id="PS50006"/>
    </source>
</evidence>
<dbReference type="SMART" id="SM00240">
    <property type="entry name" value="FHA"/>
    <property type="match status" value="1"/>
</dbReference>
<feature type="domain" description="FHA" evidence="1">
    <location>
        <begin position="91"/>
        <end position="142"/>
    </location>
</feature>
<accession>A0A2W5VNB3</accession>
<dbReference type="PROSITE" id="PS50006">
    <property type="entry name" value="FHA_DOMAIN"/>
    <property type="match status" value="1"/>
</dbReference>
<organism evidence="2 3">
    <name type="scientific">Archangium gephyra</name>
    <dbReference type="NCBI Taxonomy" id="48"/>
    <lineage>
        <taxon>Bacteria</taxon>
        <taxon>Pseudomonadati</taxon>
        <taxon>Myxococcota</taxon>
        <taxon>Myxococcia</taxon>
        <taxon>Myxococcales</taxon>
        <taxon>Cystobacterineae</taxon>
        <taxon>Archangiaceae</taxon>
        <taxon>Archangium</taxon>
    </lineage>
</organism>
<dbReference type="Pfam" id="PF00498">
    <property type="entry name" value="FHA"/>
    <property type="match status" value="1"/>
</dbReference>
<comment type="caution">
    <text evidence="2">The sequence shown here is derived from an EMBL/GenBank/DDBJ whole genome shotgun (WGS) entry which is preliminary data.</text>
</comment>
<reference evidence="2 3" key="1">
    <citation type="submission" date="2017-08" db="EMBL/GenBank/DDBJ databases">
        <title>Infants hospitalized years apart are colonized by the same room-sourced microbial strains.</title>
        <authorList>
            <person name="Brooks B."/>
            <person name="Olm M.R."/>
            <person name="Firek B.A."/>
            <person name="Baker R."/>
            <person name="Thomas B.C."/>
            <person name="Morowitz M.J."/>
            <person name="Banfield J.F."/>
        </authorList>
    </citation>
    <scope>NUCLEOTIDE SEQUENCE [LARGE SCALE GENOMIC DNA]</scope>
    <source>
        <strain evidence="2">S2_003_000_R2_14</strain>
    </source>
</reference>
<dbReference type="EMBL" id="QFQP01000002">
    <property type="protein sequence ID" value="PZR17264.1"/>
    <property type="molecule type" value="Genomic_DNA"/>
</dbReference>
<evidence type="ECO:0000313" key="3">
    <source>
        <dbReference type="Proteomes" id="UP000249061"/>
    </source>
</evidence>
<sequence length="183" mass="20265">MLSVKELRTLATRFTAAQFREQLGPFVLIQQPPQLEVGTPSTQMMGALPVNVQRTTVARPEKVSAGALALLFQFDDLVVASVPPLQGVDELSVGRQPDNDLVLDDSSVSKKHALLRWDAEHDRCTIQDLGSTNGTFLNASMRLRRETTLKSGDILSFGEVQYWFLVTPMLYEKLTSKSRGFGV</sequence>
<gene>
    <name evidence="2" type="ORF">DI536_02760</name>
</gene>
<protein>
    <recommendedName>
        <fullName evidence="1">FHA domain-containing protein</fullName>
    </recommendedName>
</protein>
<dbReference type="SUPFAM" id="SSF49879">
    <property type="entry name" value="SMAD/FHA domain"/>
    <property type="match status" value="1"/>
</dbReference>
<dbReference type="AlphaFoldDB" id="A0A2W5VNB3"/>